<gene>
    <name evidence="1" type="ORF">DNFV4_04369</name>
</gene>
<protein>
    <submittedName>
        <fullName evidence="1">Uncharacterized protein</fullName>
    </submittedName>
</protein>
<reference evidence="1" key="1">
    <citation type="submission" date="2022-10" db="EMBL/GenBank/DDBJ databases">
        <authorList>
            <person name="Koch H."/>
        </authorList>
    </citation>
    <scope>NUCLEOTIDE SEQUENCE</scope>
    <source>
        <strain evidence="1">DNF</strain>
    </source>
</reference>
<accession>A0AA86N3H4</accession>
<dbReference type="EMBL" id="OX365700">
    <property type="protein sequence ID" value="CAI4033927.1"/>
    <property type="molecule type" value="Genomic_DNA"/>
</dbReference>
<dbReference type="KEGG" id="nti:DNFV4_04369"/>
<keyword evidence="2" id="KW-1185">Reference proteome</keyword>
<evidence type="ECO:0000313" key="2">
    <source>
        <dbReference type="Proteomes" id="UP001179121"/>
    </source>
</evidence>
<proteinExistence type="predicted"/>
<dbReference type="Pfam" id="PF10082">
    <property type="entry name" value="BBP2_2"/>
    <property type="match status" value="1"/>
</dbReference>
<dbReference type="InterPro" id="IPR018759">
    <property type="entry name" value="BBP2_2"/>
</dbReference>
<dbReference type="SUPFAM" id="SSF56935">
    <property type="entry name" value="Porins"/>
    <property type="match status" value="1"/>
</dbReference>
<organism evidence="1 2">
    <name type="scientific">Nitrospira tepida</name>
    <dbReference type="NCBI Taxonomy" id="2973512"/>
    <lineage>
        <taxon>Bacteria</taxon>
        <taxon>Pseudomonadati</taxon>
        <taxon>Nitrospirota</taxon>
        <taxon>Nitrospiria</taxon>
        <taxon>Nitrospirales</taxon>
        <taxon>Nitrospiraceae</taxon>
        <taxon>Nitrospira</taxon>
    </lineage>
</organism>
<evidence type="ECO:0000313" key="1">
    <source>
        <dbReference type="EMBL" id="CAI4033927.1"/>
    </source>
</evidence>
<dbReference type="Proteomes" id="UP001179121">
    <property type="component" value="Chromosome"/>
</dbReference>
<dbReference type="RefSeq" id="WP_289271350.1">
    <property type="nucleotide sequence ID" value="NZ_OX365700.1"/>
</dbReference>
<sequence length="338" mass="38886">MMPTTSRWSAVGRLITLVLVLDAILPPMARAEWSLNAGQKVSYTTDAFQFSASRRLALSEDPTQPTIVPLEKPQDVVWEPMVEAVRTSSNRWGANELSMKAVGFIFTDKPIFNHGEYRIQGRQWLNDSTSLLFRYRYVPNLFLGPNFERRSGQRAIQEERVTSHRWRMEVEHRLTERWTATLIGRFGLRFYNDAFAERDTHFYAAGPQVSYRAASWATVALGYLYERGLAEGRDEPQFQDDVSYVLHLLSAGVEFRLLPKLTLSLMYLHLRKDFTSGIAGDPHVGRFDQTHQGWAELRYHLSSRAALTASFQRTQRTSTNIDRDFQDSIFSIGGLYQF</sequence>
<dbReference type="AlphaFoldDB" id="A0AA86N3H4"/>
<name>A0AA86N3H4_9BACT</name>